<sequence>MSNTNIYESPLSSRYASDEMLYLFSPDKKFTTWRRLWVALARAEMELGLPVTKEQVEELEAHIDDINYEVAAKEEKKLRHDVMAHVHAYGAQCPKAMPIIHLGATSCYVGDNTDIILMREGLILIRDQLVRVLHTLARFAETYRALPTLGFTHFQPAQLVTVGKRATLWMNELLMDLEEVEHRISTLKLLGSKGTTGTQASFLELFEGDHEKVKLLEEKIAKEMGFTEVVPVSGQTYSRKVDANVLATLSGIAQSASKFATDLRLLCHLKEVEEPFEKNQIGSSAMPYKRNPMRCERICSLARYVIADAQNPAITAATQWFERTLDDSANKRISVPEAFLSVNAILNIYENVCAGLVVHEKVIDRHIQEELPFMASENIMMDAVKRGGDRQQLHERIRVLSQEAGQNVKDLGLTNNLIDLMAADPMFGMTREELTAHLEASRYIGRCPEQVEEFLEGAVRPVFEKYPQALRGKDVELKV</sequence>
<dbReference type="InterPro" id="IPR020557">
    <property type="entry name" value="Fumarate_lyase_CS"/>
</dbReference>
<dbReference type="Pfam" id="PF00206">
    <property type="entry name" value="Lyase_1"/>
    <property type="match status" value="1"/>
</dbReference>
<dbReference type="PROSITE" id="PS00163">
    <property type="entry name" value="FUMARATE_LYASES"/>
    <property type="match status" value="1"/>
</dbReference>
<evidence type="ECO:0000259" key="6">
    <source>
        <dbReference type="SMART" id="SM00998"/>
    </source>
</evidence>
<dbReference type="UniPathway" id="UPA00075">
    <property type="reaction ID" value="UER00336"/>
</dbReference>
<dbReference type="GO" id="GO:0005829">
    <property type="term" value="C:cytosol"/>
    <property type="evidence" value="ECO:0007669"/>
    <property type="project" value="TreeGrafter"/>
</dbReference>
<dbReference type="GO" id="GO:0004018">
    <property type="term" value="F:N6-(1,2-dicarboxyethyl)AMP AMP-lyase (fumarate-forming) activity"/>
    <property type="evidence" value="ECO:0007669"/>
    <property type="project" value="UniProtKB-UniRule"/>
</dbReference>
<dbReference type="InterPro" id="IPR000362">
    <property type="entry name" value="Fumarate_lyase_fam"/>
</dbReference>
<evidence type="ECO:0000256" key="3">
    <source>
        <dbReference type="ARBA" id="ARBA00023239"/>
    </source>
</evidence>
<dbReference type="FunFam" id="1.10.275.60:FF:000001">
    <property type="entry name" value="Adenylosuccinate lyase"/>
    <property type="match status" value="1"/>
</dbReference>
<comment type="catalytic activity">
    <reaction evidence="5">
        <text>N(6)-(1,2-dicarboxyethyl)-AMP = fumarate + AMP</text>
        <dbReference type="Rhea" id="RHEA:16853"/>
        <dbReference type="ChEBI" id="CHEBI:29806"/>
        <dbReference type="ChEBI" id="CHEBI:57567"/>
        <dbReference type="ChEBI" id="CHEBI:456215"/>
        <dbReference type="EC" id="4.3.2.2"/>
    </reaction>
</comment>
<dbReference type="PRINTS" id="PR00149">
    <property type="entry name" value="FUMRATELYASE"/>
</dbReference>
<dbReference type="SMART" id="SM00998">
    <property type="entry name" value="ADSL_C"/>
    <property type="match status" value="1"/>
</dbReference>
<comment type="catalytic activity">
    <reaction evidence="5">
        <text>(2S)-2-[5-amino-1-(5-phospho-beta-D-ribosyl)imidazole-4-carboxamido]succinate = 5-amino-1-(5-phospho-beta-D-ribosyl)imidazole-4-carboxamide + fumarate</text>
        <dbReference type="Rhea" id="RHEA:23920"/>
        <dbReference type="ChEBI" id="CHEBI:29806"/>
        <dbReference type="ChEBI" id="CHEBI:58443"/>
        <dbReference type="ChEBI" id="CHEBI:58475"/>
        <dbReference type="EC" id="4.3.2.2"/>
    </reaction>
</comment>
<dbReference type="STRING" id="1297617.IB211_01814c"/>
<dbReference type="PANTHER" id="PTHR43172">
    <property type="entry name" value="ADENYLOSUCCINATE LYASE"/>
    <property type="match status" value="1"/>
</dbReference>
<proteinExistence type="inferred from homology"/>
<accession>A0A0S2W4B9</accession>
<dbReference type="EC" id="4.3.2.2" evidence="4 5"/>
<keyword evidence="8" id="KW-1185">Reference proteome</keyword>
<dbReference type="PANTHER" id="PTHR43172:SF1">
    <property type="entry name" value="ADENYLOSUCCINATE LYASE"/>
    <property type="match status" value="1"/>
</dbReference>
<dbReference type="EMBL" id="CP011307">
    <property type="protein sequence ID" value="ALP94205.1"/>
    <property type="molecule type" value="Genomic_DNA"/>
</dbReference>
<comment type="pathway">
    <text evidence="5">Purine metabolism; IMP biosynthesis via de novo pathway; 5-amino-1-(5-phospho-D-ribosyl)imidazole-4-carboxamide from 5-amino-1-(5-phospho-D-ribosyl)imidazole-4-carboxylate: step 2/2.</text>
</comment>
<dbReference type="AlphaFoldDB" id="A0A0S2W4B9"/>
<dbReference type="PRINTS" id="PR00145">
    <property type="entry name" value="ARGSUCLYASE"/>
</dbReference>
<dbReference type="InterPro" id="IPR004769">
    <property type="entry name" value="Pur_lyase"/>
</dbReference>
<dbReference type="RefSeq" id="WP_058117800.1">
    <property type="nucleotide sequence ID" value="NZ_CALICV010000146.1"/>
</dbReference>
<evidence type="ECO:0000256" key="4">
    <source>
        <dbReference type="NCBIfam" id="TIGR00928"/>
    </source>
</evidence>
<dbReference type="GO" id="GO:0006189">
    <property type="term" value="P:'de novo' IMP biosynthetic process"/>
    <property type="evidence" value="ECO:0007669"/>
    <property type="project" value="UniProtKB-UniPathway"/>
</dbReference>
<dbReference type="UniPathway" id="UPA00074">
    <property type="reaction ID" value="UER00132"/>
</dbReference>
<dbReference type="Gene3D" id="1.10.40.30">
    <property type="entry name" value="Fumarase/aspartase (C-terminal domain)"/>
    <property type="match status" value="1"/>
</dbReference>
<reference evidence="7 8" key="1">
    <citation type="journal article" date="2015" name="Nat. Commun.">
        <title>Production of butyrate from lysine and the Amadori product fructoselysine by a human gut commensal.</title>
        <authorList>
            <person name="Bui T.P."/>
            <person name="Ritari J."/>
            <person name="Boeren S."/>
            <person name="de Waard P."/>
            <person name="Plugge C.M."/>
            <person name="de Vos W.M."/>
        </authorList>
    </citation>
    <scope>NUCLEOTIDE SEQUENCE [LARGE SCALE GENOMIC DNA]</scope>
    <source>
        <strain evidence="7 8">AF211</strain>
    </source>
</reference>
<keyword evidence="1" id="KW-0028">Amino-acid biosynthesis</keyword>
<dbReference type="InterPro" id="IPR008948">
    <property type="entry name" value="L-Aspartase-like"/>
</dbReference>
<dbReference type="Pfam" id="PF10397">
    <property type="entry name" value="ADSL_C"/>
    <property type="match status" value="1"/>
</dbReference>
<dbReference type="GO" id="GO:0070626">
    <property type="term" value="F:(S)-2-(5-amino-1-(5-phospho-D-ribosyl)imidazole-4-carboxamido) succinate lyase (fumarate-forming) activity"/>
    <property type="evidence" value="ECO:0007669"/>
    <property type="project" value="TreeGrafter"/>
</dbReference>
<evidence type="ECO:0000313" key="7">
    <source>
        <dbReference type="EMBL" id="ALP94205.1"/>
    </source>
</evidence>
<dbReference type="Proteomes" id="UP000064844">
    <property type="component" value="Chromosome"/>
</dbReference>
<dbReference type="InterPro" id="IPR022761">
    <property type="entry name" value="Fumarate_lyase_N"/>
</dbReference>
<dbReference type="eggNOG" id="COG0015">
    <property type="taxonomic scope" value="Bacteria"/>
</dbReference>
<dbReference type="CDD" id="cd03302">
    <property type="entry name" value="Adenylsuccinate_lyase_2"/>
    <property type="match status" value="1"/>
</dbReference>
<name>A0A0S2W4B9_9FIRM</name>
<dbReference type="Gene3D" id="1.20.200.10">
    <property type="entry name" value="Fumarase/aspartase (Central domain)"/>
    <property type="match status" value="1"/>
</dbReference>
<evidence type="ECO:0000313" key="8">
    <source>
        <dbReference type="Proteomes" id="UP000064844"/>
    </source>
</evidence>
<dbReference type="PATRIC" id="fig|1297617.4.peg.1868"/>
<protein>
    <recommendedName>
        <fullName evidence="4 5">Adenylosuccinate lyase</fullName>
        <shortName evidence="5">ASL</shortName>
        <ecNumber evidence="4 5">4.3.2.2</ecNumber>
    </recommendedName>
    <alternativeName>
        <fullName evidence="5">Adenylosuccinase</fullName>
    </alternativeName>
</protein>
<keyword evidence="2 5" id="KW-0658">Purine biosynthesis</keyword>
<dbReference type="GO" id="GO:0044208">
    <property type="term" value="P:'de novo' AMP biosynthetic process"/>
    <property type="evidence" value="ECO:0007669"/>
    <property type="project" value="UniProtKB-UniPathway"/>
</dbReference>
<evidence type="ECO:0000256" key="1">
    <source>
        <dbReference type="ARBA" id="ARBA00022605"/>
    </source>
</evidence>
<gene>
    <name evidence="7" type="ORF">IB211_01814c</name>
</gene>
<dbReference type="KEGG" id="ibu:IB211_01814c"/>
<dbReference type="NCBIfam" id="TIGR00928">
    <property type="entry name" value="purB"/>
    <property type="match status" value="1"/>
</dbReference>
<organism evidence="7 8">
    <name type="scientific">Intestinimonas butyriciproducens</name>
    <dbReference type="NCBI Taxonomy" id="1297617"/>
    <lineage>
        <taxon>Bacteria</taxon>
        <taxon>Bacillati</taxon>
        <taxon>Bacillota</taxon>
        <taxon>Clostridia</taxon>
        <taxon>Eubacteriales</taxon>
        <taxon>Intestinimonas</taxon>
    </lineage>
</organism>
<comment type="pathway">
    <text evidence="5">Purine metabolism; AMP biosynthesis via de novo pathway; AMP from IMP: step 2/2.</text>
</comment>
<dbReference type="InterPro" id="IPR019468">
    <property type="entry name" value="AdenyloSucc_lyase_C"/>
</dbReference>
<evidence type="ECO:0000256" key="2">
    <source>
        <dbReference type="ARBA" id="ARBA00022755"/>
    </source>
</evidence>
<dbReference type="Gene3D" id="1.10.275.60">
    <property type="match status" value="1"/>
</dbReference>
<keyword evidence="3 5" id="KW-0456">Lyase</keyword>
<dbReference type="GO" id="GO:0008652">
    <property type="term" value="P:amino acid biosynthetic process"/>
    <property type="evidence" value="ECO:0007669"/>
    <property type="project" value="UniProtKB-KW"/>
</dbReference>
<dbReference type="SUPFAM" id="SSF48557">
    <property type="entry name" value="L-aspartase-like"/>
    <property type="match status" value="1"/>
</dbReference>
<feature type="domain" description="Adenylosuccinate lyase C-terminal" evidence="6">
    <location>
        <begin position="371"/>
        <end position="455"/>
    </location>
</feature>
<reference evidence="8" key="2">
    <citation type="submission" date="2015-04" db="EMBL/GenBank/DDBJ databases">
        <title>A butyrogenic pathway from the amino acid lysine in a human gut commensal.</title>
        <authorList>
            <person name="de Vos W.M."/>
            <person name="Bui N.T.P."/>
            <person name="Plugge C.M."/>
            <person name="Ritari J."/>
        </authorList>
    </citation>
    <scope>NUCLEOTIDE SEQUENCE [LARGE SCALE GENOMIC DNA]</scope>
    <source>
        <strain evidence="8">AF211</strain>
    </source>
</reference>
<comment type="similarity">
    <text evidence="5">Belongs to the lyase 1 family. Adenylosuccinate lyase subfamily.</text>
</comment>
<evidence type="ECO:0000256" key="5">
    <source>
        <dbReference type="RuleBase" id="RU361172"/>
    </source>
</evidence>